<evidence type="ECO:0000313" key="1">
    <source>
        <dbReference type="EMBL" id="QKE89950.1"/>
    </source>
</evidence>
<name>A0A6M8HNS0_9PROT</name>
<accession>A0A6M8HNS0</accession>
<dbReference type="Proteomes" id="UP000500767">
    <property type="component" value="Chromosome"/>
</dbReference>
<keyword evidence="2" id="KW-1185">Reference proteome</keyword>
<evidence type="ECO:0000313" key="2">
    <source>
        <dbReference type="Proteomes" id="UP000500767"/>
    </source>
</evidence>
<dbReference type="KEGG" id="lck:HN018_07745"/>
<sequence length="100" mass="11579">MKRGKMIVKPCFDIARSESPLHLGHPQPRLAAIEHLIVDYVEMRRELPTRVISFFPGDIDSTVGIDHLIFFRFYPLRSRDNCCFLASRQPARAMRLQPAL</sequence>
<dbReference type="AlphaFoldDB" id="A0A6M8HNS0"/>
<protein>
    <submittedName>
        <fullName evidence="1">Uncharacterized protein</fullName>
    </submittedName>
</protein>
<dbReference type="EMBL" id="CP053708">
    <property type="protein sequence ID" value="QKE89950.1"/>
    <property type="molecule type" value="Genomic_DNA"/>
</dbReference>
<reference evidence="1 2" key="1">
    <citation type="journal article" date="2014" name="World J. Microbiol. Biotechnol.">
        <title>Biodiversity and physiological characteristics of Antarctic and Arctic lichens-associated bacteria.</title>
        <authorList>
            <person name="Lee Y.M."/>
            <person name="Kim E.H."/>
            <person name="Lee H.K."/>
            <person name="Hong S.G."/>
        </authorList>
    </citation>
    <scope>NUCLEOTIDE SEQUENCE [LARGE SCALE GENOMIC DNA]</scope>
    <source>
        <strain evidence="1 2">PAMC 26569</strain>
    </source>
</reference>
<dbReference type="RefSeq" id="WP_171834939.1">
    <property type="nucleotide sequence ID" value="NZ_CP053708.1"/>
</dbReference>
<gene>
    <name evidence="1" type="ORF">HN018_07745</name>
</gene>
<proteinExistence type="predicted"/>
<organism evidence="1 2">
    <name type="scientific">Lichenicola cladoniae</name>
    <dbReference type="NCBI Taxonomy" id="1484109"/>
    <lineage>
        <taxon>Bacteria</taxon>
        <taxon>Pseudomonadati</taxon>
        <taxon>Pseudomonadota</taxon>
        <taxon>Alphaproteobacteria</taxon>
        <taxon>Acetobacterales</taxon>
        <taxon>Acetobacteraceae</taxon>
        <taxon>Lichenicola</taxon>
    </lineage>
</organism>